<organism evidence="7 8">
    <name type="scientific">Guptibacillus hwajinpoensis</name>
    <dbReference type="NCBI Taxonomy" id="208199"/>
    <lineage>
        <taxon>Bacteria</taxon>
        <taxon>Bacillati</taxon>
        <taxon>Bacillota</taxon>
        <taxon>Bacilli</taxon>
        <taxon>Bacillales</taxon>
        <taxon>Guptibacillaceae</taxon>
        <taxon>Guptibacillus</taxon>
    </lineage>
</organism>
<feature type="transmembrane region" description="Helical" evidence="5">
    <location>
        <begin position="117"/>
        <end position="136"/>
    </location>
</feature>
<evidence type="ECO:0000256" key="3">
    <source>
        <dbReference type="ARBA" id="ARBA00022989"/>
    </source>
</evidence>
<dbReference type="Proteomes" id="UP000447833">
    <property type="component" value="Unassembled WGS sequence"/>
</dbReference>
<dbReference type="UniPathway" id="UPA00895"/>
<evidence type="ECO:0000313" key="8">
    <source>
        <dbReference type="Proteomes" id="UP000447833"/>
    </source>
</evidence>
<keyword evidence="3 5" id="KW-1133">Transmembrane helix</keyword>
<protein>
    <submittedName>
        <fullName evidence="7">DoxX family membrane protein</fullName>
    </submittedName>
</protein>
<feature type="transmembrane region" description="Helical" evidence="5">
    <location>
        <begin position="69"/>
        <end position="91"/>
    </location>
</feature>
<evidence type="ECO:0000256" key="2">
    <source>
        <dbReference type="ARBA" id="ARBA00022692"/>
    </source>
</evidence>
<comment type="caution">
    <text evidence="7">The sequence shown here is derived from an EMBL/GenBank/DDBJ whole genome shotgun (WGS) entry which is preliminary data.</text>
</comment>
<evidence type="ECO:0000256" key="4">
    <source>
        <dbReference type="ARBA" id="ARBA00023136"/>
    </source>
</evidence>
<feature type="domain" description="Methylamine utilisation protein MauE" evidence="6">
    <location>
        <begin position="3"/>
        <end position="133"/>
    </location>
</feature>
<name>A0A845EQ33_9BACL</name>
<dbReference type="AlphaFoldDB" id="A0A845EQ33"/>
<evidence type="ECO:0000313" key="7">
    <source>
        <dbReference type="EMBL" id="MYL61814.1"/>
    </source>
</evidence>
<comment type="subcellular location">
    <subcellularLocation>
        <location evidence="1">Membrane</location>
        <topology evidence="1">Multi-pass membrane protein</topology>
    </subcellularLocation>
</comment>
<evidence type="ECO:0000256" key="5">
    <source>
        <dbReference type="SAM" id="Phobius"/>
    </source>
</evidence>
<keyword evidence="2 5" id="KW-0812">Transmembrane</keyword>
<proteinExistence type="predicted"/>
<dbReference type="Pfam" id="PF07291">
    <property type="entry name" value="MauE"/>
    <property type="match status" value="1"/>
</dbReference>
<reference evidence="7 8" key="1">
    <citation type="submission" date="2019-11" db="EMBL/GenBank/DDBJ databases">
        <title>Genome sequences of 17 halophilic strains isolated from different environments.</title>
        <authorList>
            <person name="Furrow R.E."/>
        </authorList>
    </citation>
    <scope>NUCLEOTIDE SEQUENCE [LARGE SCALE GENOMIC DNA]</scope>
    <source>
        <strain evidence="7 8">22506_14_FS</strain>
    </source>
</reference>
<evidence type="ECO:0000259" key="6">
    <source>
        <dbReference type="Pfam" id="PF07291"/>
    </source>
</evidence>
<evidence type="ECO:0000256" key="1">
    <source>
        <dbReference type="ARBA" id="ARBA00004141"/>
    </source>
</evidence>
<dbReference type="EMBL" id="WMEY01000001">
    <property type="protein sequence ID" value="MYL61814.1"/>
    <property type="molecule type" value="Genomic_DNA"/>
</dbReference>
<sequence>MFMEILLLFLRLGLAMIPISSAYTKLRDLANHELSIQNYQIIPDRYAKPAAKFDAIVEMMVGLLLLVGLFYKVSLVLFIGLIVVYSLAILINLIRGRTTLSCGCGGIVGEKPISWKLIFRNLAISIVAVWLLFSATKVGILDYLFTSTLNEVYPPLYFIASLYFGLITVTIFVLIEIKKINHHFNRLLHRGEI</sequence>
<gene>
    <name evidence="7" type="ORF">GLW07_00455</name>
</gene>
<dbReference type="GO" id="GO:0030416">
    <property type="term" value="P:methylamine metabolic process"/>
    <property type="evidence" value="ECO:0007669"/>
    <property type="project" value="InterPro"/>
</dbReference>
<dbReference type="GO" id="GO:0016020">
    <property type="term" value="C:membrane"/>
    <property type="evidence" value="ECO:0007669"/>
    <property type="project" value="UniProtKB-SubCell"/>
</dbReference>
<keyword evidence="4 5" id="KW-0472">Membrane</keyword>
<feature type="transmembrane region" description="Helical" evidence="5">
    <location>
        <begin position="156"/>
        <end position="177"/>
    </location>
</feature>
<dbReference type="InterPro" id="IPR009908">
    <property type="entry name" value="Methylamine_util_MauE"/>
</dbReference>
<accession>A0A845EQ33</accession>